<evidence type="ECO:0000313" key="1">
    <source>
        <dbReference type="EMBL" id="SAK49386.1"/>
    </source>
</evidence>
<organism evidence="1 2">
    <name type="scientific">Caballeronia catudaia</name>
    <dbReference type="NCBI Taxonomy" id="1777136"/>
    <lineage>
        <taxon>Bacteria</taxon>
        <taxon>Pseudomonadati</taxon>
        <taxon>Pseudomonadota</taxon>
        <taxon>Betaproteobacteria</taxon>
        <taxon>Burkholderiales</taxon>
        <taxon>Burkholderiaceae</taxon>
        <taxon>Caballeronia</taxon>
    </lineage>
</organism>
<protein>
    <submittedName>
        <fullName evidence="1">Uncharacterized protein</fullName>
    </submittedName>
</protein>
<keyword evidence="2" id="KW-1185">Reference proteome</keyword>
<sequence length="63" mass="7215">MPHLTNDRTAPYRASVKTAGERMLSESFVFDHTNEVARKQQNRDDLPQSPVEQGFRLVIIQTS</sequence>
<evidence type="ECO:0000313" key="2">
    <source>
        <dbReference type="Proteomes" id="UP000054870"/>
    </source>
</evidence>
<comment type="caution">
    <text evidence="1">The sequence shown here is derived from an EMBL/GenBank/DDBJ whole genome shotgun (WGS) entry which is preliminary data.</text>
</comment>
<proteinExistence type="predicted"/>
<gene>
    <name evidence="1" type="ORF">AWB75_01254</name>
</gene>
<name>A0A157ZV91_9BURK</name>
<dbReference type="Proteomes" id="UP000054870">
    <property type="component" value="Unassembled WGS sequence"/>
</dbReference>
<dbReference type="AlphaFoldDB" id="A0A157ZV91"/>
<reference evidence="1" key="1">
    <citation type="submission" date="2016-01" db="EMBL/GenBank/DDBJ databases">
        <authorList>
            <person name="Peeters C."/>
        </authorList>
    </citation>
    <scope>NUCLEOTIDE SEQUENCE [LARGE SCALE GENOMIC DNA]</scope>
    <source>
        <strain evidence="1">LMG 29318</strain>
    </source>
</reference>
<accession>A0A157ZV91</accession>
<dbReference type="EMBL" id="FCOF02000004">
    <property type="protein sequence ID" value="SAK49386.1"/>
    <property type="molecule type" value="Genomic_DNA"/>
</dbReference>